<dbReference type="GO" id="GO:0006623">
    <property type="term" value="P:protein targeting to vacuole"/>
    <property type="evidence" value="ECO:0007669"/>
    <property type="project" value="InterPro"/>
</dbReference>
<dbReference type="PANTHER" id="PTHR12616">
    <property type="entry name" value="VACUOLAR PROTEIN SORTING VPS41"/>
    <property type="match status" value="1"/>
</dbReference>
<organism evidence="5 6">
    <name type="scientific">Patellaria atrata CBS 101060</name>
    <dbReference type="NCBI Taxonomy" id="1346257"/>
    <lineage>
        <taxon>Eukaryota</taxon>
        <taxon>Fungi</taxon>
        <taxon>Dikarya</taxon>
        <taxon>Ascomycota</taxon>
        <taxon>Pezizomycotina</taxon>
        <taxon>Dothideomycetes</taxon>
        <taxon>Dothideomycetes incertae sedis</taxon>
        <taxon>Patellariales</taxon>
        <taxon>Patellariaceae</taxon>
        <taxon>Patellaria</taxon>
    </lineage>
</organism>
<keyword evidence="2" id="KW-0653">Protein transport</keyword>
<dbReference type="OrthoDB" id="244107at2759"/>
<feature type="compositionally biased region" description="Acidic residues" evidence="3">
    <location>
        <begin position="48"/>
        <end position="65"/>
    </location>
</feature>
<feature type="domain" description="Vps41 beta-propeller" evidence="4">
    <location>
        <begin position="190"/>
        <end position="321"/>
    </location>
</feature>
<dbReference type="InterPro" id="IPR057780">
    <property type="entry name" value="Beta-prop_Vps41"/>
</dbReference>
<dbReference type="EMBL" id="MU006106">
    <property type="protein sequence ID" value="KAF2835819.1"/>
    <property type="molecule type" value="Genomic_DNA"/>
</dbReference>
<feature type="region of interest" description="Disordered" evidence="3">
    <location>
        <begin position="1"/>
        <end position="69"/>
    </location>
</feature>
<feature type="region of interest" description="Disordered" evidence="3">
    <location>
        <begin position="146"/>
        <end position="187"/>
    </location>
</feature>
<dbReference type="GO" id="GO:0030897">
    <property type="term" value="C:HOPS complex"/>
    <property type="evidence" value="ECO:0007669"/>
    <property type="project" value="TreeGrafter"/>
</dbReference>
<dbReference type="InterPro" id="IPR011990">
    <property type="entry name" value="TPR-like_helical_dom_sf"/>
</dbReference>
<feature type="domain" description="Vps41 beta-propeller" evidence="4">
    <location>
        <begin position="395"/>
        <end position="534"/>
    </location>
</feature>
<evidence type="ECO:0000256" key="2">
    <source>
        <dbReference type="ARBA" id="ARBA00022927"/>
    </source>
</evidence>
<dbReference type="GO" id="GO:0009267">
    <property type="term" value="P:cellular response to starvation"/>
    <property type="evidence" value="ECO:0007669"/>
    <property type="project" value="TreeGrafter"/>
</dbReference>
<evidence type="ECO:0000256" key="1">
    <source>
        <dbReference type="ARBA" id="ARBA00022448"/>
    </source>
</evidence>
<name>A0A9P4S4B7_9PEZI</name>
<evidence type="ECO:0000259" key="4">
    <source>
        <dbReference type="Pfam" id="PF23411"/>
    </source>
</evidence>
<keyword evidence="6" id="KW-1185">Reference proteome</keyword>
<feature type="region of interest" description="Disordered" evidence="3">
    <location>
        <begin position="662"/>
        <end position="684"/>
    </location>
</feature>
<dbReference type="InterPro" id="IPR036322">
    <property type="entry name" value="WD40_repeat_dom_sf"/>
</dbReference>
<feature type="compositionally biased region" description="Polar residues" evidence="3">
    <location>
        <begin position="664"/>
        <end position="679"/>
    </location>
</feature>
<dbReference type="InterPro" id="IPR000547">
    <property type="entry name" value="Clathrin_H-chain/VPS_repeat"/>
</dbReference>
<dbReference type="GO" id="GO:0016236">
    <property type="term" value="P:macroautophagy"/>
    <property type="evidence" value="ECO:0007669"/>
    <property type="project" value="TreeGrafter"/>
</dbReference>
<gene>
    <name evidence="5" type="ORF">M501DRAFT_997488</name>
</gene>
<dbReference type="GO" id="GO:0034058">
    <property type="term" value="P:endosomal vesicle fusion"/>
    <property type="evidence" value="ECO:0007669"/>
    <property type="project" value="TreeGrafter"/>
</dbReference>
<sequence length="1300" mass="142946">MSAESEGPELNDGNNEKEGAQENNPSTDIAGPPIMPFHERDTKRLGEAEDSEEDEEEDDEEEDEEPKLKYSVLTSSLGSVYRNGDATSSFLVAGDKMIIGTHNGNIHAITIPTFQSLRFYHAHSASVTAVSISPFPPPFPNARSEVVARLQSESRSTSSKASSIKSNPTTGASPRTPRTPKQVQVPTTPSNSIYIATSSIDGHVCVSSLIDPKDVTLRNFARPVQAVALSPDYKNDRTYLSGGLAGNLIMTSGGKAGVSANANTNSAAAAASGWLGSIGLGANTGKDTVLHSGEGTINTIKWSLSGKYVVWVNEQGIKFMRSGLYLESADSESAWKRIGHFDRPNRRTWEDMAGVWKARAEWIDDKNLEADEDLLLASTEPQEKYNRGNKSSIKSSVRKDSKEKVVVGWGDCAWVFHVNMGGAGMGKTVGERSVGSVDVVHSLRFGDCIVSGLSLYTPSLLLVLAYRTRDDDDEPITPTAQTTPRRGVHHRQNGIKPQLRIIDLSSEDKEEVDVDTLTVSRFESLSAADYHLSTLYIPPAPDIGPAQRNALEAIGGGLWDAGANAKRIFSSGASIISFANSGDNDSITSPGPTSTQGVPSISSRRIQDAHPSAANVGLKIFMHSPYDCILAVKRDASDHLNWLLEHDNYKAAWELIDNHPEVISTPSSKQPDSTPSTPSKRGGSLVEFFADDNTSQETILGARAHNSAVEKEKRRIGDLWVQQLVSAKDWNTGGQVAGRVLGTSSRWEHWVWTFAQAGKFDEITPYIPSKQLHPPLPSEVYEVVLGHYIIRDRLKLRDLLEQWDPELFDINSVTSAIEAKLKAGDVTEDTVEAGEKGRDWRILLDSLAKLYVASSRVRDALRCYIRLQNPDAAMSLIRSSHLLDTVADDIPGFVLLRVSEEQLDSAPLNELEDLSAEAIHLLVDEAYEGVVRPNVVVDQLKAKGLSFQPFLFFYLRELWNGFGTDKRFGTGAERIAREGRTMVEDFADLAVELYAEYDRQLLMSLLKSSTSYSFEKASSVCESRQYIPELVYLLSKTGQTKRALFLIIDKLRDVSQAITFAKDQDDPDLWNDLLDYSMDKPRFIRGLLEEVGTAINPITLVRRIPEGLEIEGLRDGIHRMIREYELQFSISDGVARVLRGEVATGMDRLREGQKRGVKFEVMHQDPPEEAPGDVKVFVEPVEGPGHDDPPTELEPETVQLDKNVKPGHCVGCKKIFMDDEKETLVGFACGHVYHLSCLLDITTSKDPAAESAVRILKSQLADAAEDEYSYYSRSVGAKVAHAHLIRNVLKGGCPVCIKQG</sequence>
<evidence type="ECO:0000313" key="6">
    <source>
        <dbReference type="Proteomes" id="UP000799429"/>
    </source>
</evidence>
<feature type="compositionally biased region" description="Basic and acidic residues" evidence="3">
    <location>
        <begin position="37"/>
        <end position="47"/>
    </location>
</feature>
<feature type="region of interest" description="Disordered" evidence="3">
    <location>
        <begin position="582"/>
        <end position="603"/>
    </location>
</feature>
<dbReference type="Gene3D" id="2.130.10.10">
    <property type="entry name" value="YVTN repeat-like/Quinoprotein amine dehydrogenase"/>
    <property type="match status" value="1"/>
</dbReference>
<dbReference type="Pfam" id="PF23411">
    <property type="entry name" value="Beta-prop_Vps41"/>
    <property type="match status" value="2"/>
</dbReference>
<dbReference type="SUPFAM" id="SSF50978">
    <property type="entry name" value="WD40 repeat-like"/>
    <property type="match status" value="1"/>
</dbReference>
<dbReference type="Proteomes" id="UP000799429">
    <property type="component" value="Unassembled WGS sequence"/>
</dbReference>
<keyword evidence="1" id="KW-0813">Transport</keyword>
<reference evidence="5" key="1">
    <citation type="journal article" date="2020" name="Stud. Mycol.">
        <title>101 Dothideomycetes genomes: a test case for predicting lifestyles and emergence of pathogens.</title>
        <authorList>
            <person name="Haridas S."/>
            <person name="Albert R."/>
            <person name="Binder M."/>
            <person name="Bloem J."/>
            <person name="Labutti K."/>
            <person name="Salamov A."/>
            <person name="Andreopoulos B."/>
            <person name="Baker S."/>
            <person name="Barry K."/>
            <person name="Bills G."/>
            <person name="Bluhm B."/>
            <person name="Cannon C."/>
            <person name="Castanera R."/>
            <person name="Culley D."/>
            <person name="Daum C."/>
            <person name="Ezra D."/>
            <person name="Gonzalez J."/>
            <person name="Henrissat B."/>
            <person name="Kuo A."/>
            <person name="Liang C."/>
            <person name="Lipzen A."/>
            <person name="Lutzoni F."/>
            <person name="Magnuson J."/>
            <person name="Mondo S."/>
            <person name="Nolan M."/>
            <person name="Ohm R."/>
            <person name="Pangilinan J."/>
            <person name="Park H.-J."/>
            <person name="Ramirez L."/>
            <person name="Alfaro M."/>
            <person name="Sun H."/>
            <person name="Tritt A."/>
            <person name="Yoshinaga Y."/>
            <person name="Zwiers L.-H."/>
            <person name="Turgeon B."/>
            <person name="Goodwin S."/>
            <person name="Spatafora J."/>
            <person name="Crous P."/>
            <person name="Grigoriev I."/>
        </authorList>
    </citation>
    <scope>NUCLEOTIDE SEQUENCE</scope>
    <source>
        <strain evidence="5">CBS 101060</strain>
    </source>
</reference>
<dbReference type="GO" id="GO:0005770">
    <property type="term" value="C:late endosome"/>
    <property type="evidence" value="ECO:0007669"/>
    <property type="project" value="TreeGrafter"/>
</dbReference>
<feature type="compositionally biased region" description="Low complexity" evidence="3">
    <location>
        <begin position="153"/>
        <end position="166"/>
    </location>
</feature>
<protein>
    <recommendedName>
        <fullName evidence="4">Vps41 beta-propeller domain-containing protein</fullName>
    </recommendedName>
</protein>
<evidence type="ECO:0000256" key="3">
    <source>
        <dbReference type="SAM" id="MobiDB-lite"/>
    </source>
</evidence>
<evidence type="ECO:0000313" key="5">
    <source>
        <dbReference type="EMBL" id="KAF2835819.1"/>
    </source>
</evidence>
<dbReference type="SMART" id="SM00299">
    <property type="entry name" value="CLH"/>
    <property type="match status" value="1"/>
</dbReference>
<dbReference type="PANTHER" id="PTHR12616:SF1">
    <property type="entry name" value="VACUOLAR PROTEIN SORTING-ASSOCIATED PROTEIN 41 HOMOLOG"/>
    <property type="match status" value="1"/>
</dbReference>
<comment type="caution">
    <text evidence="5">The sequence shown here is derived from an EMBL/GenBank/DDBJ whole genome shotgun (WGS) entry which is preliminary data.</text>
</comment>
<dbReference type="InterPro" id="IPR045111">
    <property type="entry name" value="Vps41/Vps8"/>
</dbReference>
<accession>A0A9P4S4B7</accession>
<proteinExistence type="predicted"/>
<feature type="compositionally biased region" description="Polar residues" evidence="3">
    <location>
        <begin position="583"/>
        <end position="603"/>
    </location>
</feature>
<dbReference type="InterPro" id="IPR015943">
    <property type="entry name" value="WD40/YVTN_repeat-like_dom_sf"/>
</dbReference>
<dbReference type="Gene3D" id="1.25.40.10">
    <property type="entry name" value="Tetratricopeptide repeat domain"/>
    <property type="match status" value="1"/>
</dbReference>
<dbReference type="Pfam" id="PF23556">
    <property type="entry name" value="TPR_Vps41"/>
    <property type="match status" value="1"/>
</dbReference>